<sequence>MTKNEQNEDIQTFEHGQVAKGSKDVATGAAALGFGGVVVSALQNVVHTSSKKSYTRTGSTIFAFGLGGETYGLMDFTAGCVGGFMAST</sequence>
<dbReference type="Proteomes" id="UP000007148">
    <property type="component" value="Unassembled WGS sequence"/>
</dbReference>
<proteinExistence type="predicted"/>
<dbReference type="EMBL" id="CAFZ01000684">
    <property type="protein sequence ID" value="CCA76292.1"/>
    <property type="molecule type" value="Genomic_DNA"/>
</dbReference>
<dbReference type="OrthoDB" id="1913277at2759"/>
<dbReference type="AlphaFoldDB" id="G4TY99"/>
<evidence type="ECO:0000313" key="2">
    <source>
        <dbReference type="Proteomes" id="UP000007148"/>
    </source>
</evidence>
<dbReference type="InParanoid" id="G4TY99"/>
<protein>
    <submittedName>
        <fullName evidence="1">Uncharacterized protein</fullName>
    </submittedName>
</protein>
<gene>
    <name evidence="1" type="ORF">PIIN_10287</name>
</gene>
<accession>G4TY99</accession>
<keyword evidence="2" id="KW-1185">Reference proteome</keyword>
<reference evidence="1 2" key="1">
    <citation type="journal article" date="2011" name="PLoS Pathog.">
        <title>Endophytic Life Strategies Decoded by Genome and Transcriptome Analyses of the Mutualistic Root Symbiont Piriformospora indica.</title>
        <authorList>
            <person name="Zuccaro A."/>
            <person name="Lahrmann U."/>
            <person name="Guldener U."/>
            <person name="Langen G."/>
            <person name="Pfiffi S."/>
            <person name="Biedenkopf D."/>
            <person name="Wong P."/>
            <person name="Samans B."/>
            <person name="Grimm C."/>
            <person name="Basiewicz M."/>
            <person name="Murat C."/>
            <person name="Martin F."/>
            <person name="Kogel K.H."/>
        </authorList>
    </citation>
    <scope>NUCLEOTIDE SEQUENCE [LARGE SCALE GENOMIC DNA]</scope>
    <source>
        <strain evidence="1 2">DSM 11827</strain>
    </source>
</reference>
<organism evidence="1 2">
    <name type="scientific">Serendipita indica (strain DSM 11827)</name>
    <name type="common">Root endophyte fungus</name>
    <name type="synonym">Piriformospora indica</name>
    <dbReference type="NCBI Taxonomy" id="1109443"/>
    <lineage>
        <taxon>Eukaryota</taxon>
        <taxon>Fungi</taxon>
        <taxon>Dikarya</taxon>
        <taxon>Basidiomycota</taxon>
        <taxon>Agaricomycotina</taxon>
        <taxon>Agaricomycetes</taxon>
        <taxon>Sebacinales</taxon>
        <taxon>Serendipitaceae</taxon>
        <taxon>Serendipita</taxon>
    </lineage>
</organism>
<dbReference type="HOGENOM" id="CLU_2469929_0_0_1"/>
<name>G4TY99_SERID</name>
<comment type="caution">
    <text evidence="1">The sequence shown here is derived from an EMBL/GenBank/DDBJ whole genome shotgun (WGS) entry which is preliminary data.</text>
</comment>
<evidence type="ECO:0000313" key="1">
    <source>
        <dbReference type="EMBL" id="CCA76292.1"/>
    </source>
</evidence>